<proteinExistence type="predicted"/>
<feature type="domain" description="Sugar phosphate transporter" evidence="6">
    <location>
        <begin position="58"/>
        <end position="355"/>
    </location>
</feature>
<dbReference type="InterPro" id="IPR037185">
    <property type="entry name" value="EmrE-like"/>
</dbReference>
<evidence type="ECO:0000313" key="7">
    <source>
        <dbReference type="EMBL" id="KAJ8046734.1"/>
    </source>
</evidence>
<evidence type="ECO:0000256" key="2">
    <source>
        <dbReference type="ARBA" id="ARBA00022692"/>
    </source>
</evidence>
<keyword evidence="3 5" id="KW-1133">Transmembrane helix</keyword>
<feature type="transmembrane region" description="Helical" evidence="5">
    <location>
        <begin position="135"/>
        <end position="157"/>
    </location>
</feature>
<organism evidence="7 8">
    <name type="scientific">Holothuria leucospilota</name>
    <name type="common">Black long sea cucumber</name>
    <name type="synonym">Mertensiothuria leucospilota</name>
    <dbReference type="NCBI Taxonomy" id="206669"/>
    <lineage>
        <taxon>Eukaryota</taxon>
        <taxon>Metazoa</taxon>
        <taxon>Echinodermata</taxon>
        <taxon>Eleutherozoa</taxon>
        <taxon>Echinozoa</taxon>
        <taxon>Holothuroidea</taxon>
        <taxon>Aspidochirotacea</taxon>
        <taxon>Aspidochirotida</taxon>
        <taxon>Holothuriidae</taxon>
        <taxon>Holothuria</taxon>
    </lineage>
</organism>
<feature type="transmembrane region" description="Helical" evidence="5">
    <location>
        <begin position="245"/>
        <end position="265"/>
    </location>
</feature>
<keyword evidence="2 5" id="KW-0812">Transmembrane</keyword>
<evidence type="ECO:0000256" key="4">
    <source>
        <dbReference type="ARBA" id="ARBA00023136"/>
    </source>
</evidence>
<evidence type="ECO:0000259" key="6">
    <source>
        <dbReference type="Pfam" id="PF03151"/>
    </source>
</evidence>
<reference evidence="7" key="1">
    <citation type="submission" date="2021-10" db="EMBL/GenBank/DDBJ databases">
        <title>Tropical sea cucumber genome reveals ecological adaptation and Cuvierian tubules defense mechanism.</title>
        <authorList>
            <person name="Chen T."/>
        </authorList>
    </citation>
    <scope>NUCLEOTIDE SEQUENCE</scope>
    <source>
        <strain evidence="7">Nanhai2018</strain>
        <tissue evidence="7">Muscle</tissue>
    </source>
</reference>
<dbReference type="EMBL" id="JAIZAY010000002">
    <property type="protein sequence ID" value="KAJ8046734.1"/>
    <property type="molecule type" value="Genomic_DNA"/>
</dbReference>
<dbReference type="InterPro" id="IPR050186">
    <property type="entry name" value="TPT_transporter"/>
</dbReference>
<feature type="transmembrane region" description="Helical" evidence="5">
    <location>
        <begin position="185"/>
        <end position="202"/>
    </location>
</feature>
<dbReference type="SUPFAM" id="SSF103481">
    <property type="entry name" value="Multidrug resistance efflux transporter EmrE"/>
    <property type="match status" value="1"/>
</dbReference>
<dbReference type="AlphaFoldDB" id="A0A9Q1CLI5"/>
<gene>
    <name evidence="7" type="ORF">HOLleu_05510</name>
</gene>
<evidence type="ECO:0000256" key="1">
    <source>
        <dbReference type="ARBA" id="ARBA00004141"/>
    </source>
</evidence>
<dbReference type="Proteomes" id="UP001152320">
    <property type="component" value="Chromosome 2"/>
</dbReference>
<keyword evidence="4 5" id="KW-0472">Membrane</keyword>
<feature type="transmembrane region" description="Helical" evidence="5">
    <location>
        <begin position="214"/>
        <end position="233"/>
    </location>
</feature>
<name>A0A9Q1CLI5_HOLLE</name>
<accession>A0A9Q1CLI5</accession>
<dbReference type="InterPro" id="IPR004853">
    <property type="entry name" value="Sugar_P_trans_dom"/>
</dbReference>
<dbReference type="Pfam" id="PF03151">
    <property type="entry name" value="TPT"/>
    <property type="match status" value="1"/>
</dbReference>
<comment type="subcellular location">
    <subcellularLocation>
        <location evidence="1">Membrane</location>
        <topology evidence="1">Multi-pass membrane protein</topology>
    </subcellularLocation>
</comment>
<dbReference type="PANTHER" id="PTHR11132">
    <property type="entry name" value="SOLUTE CARRIER FAMILY 35"/>
    <property type="match status" value="1"/>
</dbReference>
<feature type="transmembrane region" description="Helical" evidence="5">
    <location>
        <begin position="285"/>
        <end position="304"/>
    </location>
</feature>
<feature type="transmembrane region" description="Helical" evidence="5">
    <location>
        <begin position="339"/>
        <end position="358"/>
    </location>
</feature>
<feature type="transmembrane region" description="Helical" evidence="5">
    <location>
        <begin position="55"/>
        <end position="75"/>
    </location>
</feature>
<dbReference type="GO" id="GO:0016020">
    <property type="term" value="C:membrane"/>
    <property type="evidence" value="ECO:0007669"/>
    <property type="project" value="UniProtKB-SubCell"/>
</dbReference>
<evidence type="ECO:0000256" key="3">
    <source>
        <dbReference type="ARBA" id="ARBA00022989"/>
    </source>
</evidence>
<evidence type="ECO:0000256" key="5">
    <source>
        <dbReference type="SAM" id="Phobius"/>
    </source>
</evidence>
<protein>
    <submittedName>
        <fullName evidence="7">GDP-fucose transporter 1</fullName>
    </submittedName>
</protein>
<sequence>MFHYKRGQNSSTVVVKNFSSDRNQSNILLSTGHNSKMDAHTVESGQKKSPSLIQMYIKITIVVASYWVISISLVFINKYLLSSEDLKLDTPIFITFYQCVCSIMICLILSLLGVLIPSVFSFPSMRFDYKVSREVLPLSVVFVGMITFNNLCLKYVGVAFYNIGRSLTTVFNVILSYTVLKQATSVPAILCCAVIVVGFILGVNQEGNTGELSYIGVVFGILASLCVSLNSIFTKKVLPAVEGNLWKLMFYNNVNAAVLFLPIMILKSELSTLYHFDKLYDLGFWGVMSVSGLFGFMIGFVTGLQIKVTSPLTHNVSGTAKACFQTILAVIHFQEVKTALWWLGNFLVLGGSAAYTNVRQKEMKAAHALEENSKASEASKEGTV</sequence>
<feature type="transmembrane region" description="Helical" evidence="5">
    <location>
        <begin position="95"/>
        <end position="123"/>
    </location>
</feature>
<keyword evidence="8" id="KW-1185">Reference proteome</keyword>
<comment type="caution">
    <text evidence="7">The sequence shown here is derived from an EMBL/GenBank/DDBJ whole genome shotgun (WGS) entry which is preliminary data.</text>
</comment>
<evidence type="ECO:0000313" key="8">
    <source>
        <dbReference type="Proteomes" id="UP001152320"/>
    </source>
</evidence>
<dbReference type="OrthoDB" id="5547497at2759"/>